<evidence type="ECO:0000313" key="1">
    <source>
        <dbReference type="EMBL" id="KAJ9074787.1"/>
    </source>
</evidence>
<sequence>MIQFLCLVNLSVVLARNNIDTTRDIQKKSGFLASARESMKSIPAPFKFKKVPCGKHFPEKGADDPCYSLDASDDTLLPALVMYAGTYDEANKMIDDQTDRIRIIAETNPRCSFIKTDIKIIAPAMVGPSSIEITKYHSTKATKNLLLGAGVSISTPKFLPIGQFTLDVSYEYSRDLMNENSVTNGLKFSAPAGQTCVPSVISTFFVCDEFTGDFSVSKLETVSPTKRKTVPAMLIPLFEDGTVKASHYGCIDYS</sequence>
<evidence type="ECO:0000313" key="2">
    <source>
        <dbReference type="Proteomes" id="UP001165960"/>
    </source>
</evidence>
<protein>
    <submittedName>
        <fullName evidence="1">Uncharacterized protein</fullName>
    </submittedName>
</protein>
<dbReference type="EMBL" id="QTSX02002847">
    <property type="protein sequence ID" value="KAJ9074787.1"/>
    <property type="molecule type" value="Genomic_DNA"/>
</dbReference>
<accession>A0ACC2TJY2</accession>
<proteinExistence type="predicted"/>
<dbReference type="Proteomes" id="UP001165960">
    <property type="component" value="Unassembled WGS sequence"/>
</dbReference>
<gene>
    <name evidence="1" type="ORF">DSO57_1003065</name>
</gene>
<comment type="caution">
    <text evidence="1">The sequence shown here is derived from an EMBL/GenBank/DDBJ whole genome shotgun (WGS) entry which is preliminary data.</text>
</comment>
<organism evidence="1 2">
    <name type="scientific">Entomophthora muscae</name>
    <dbReference type="NCBI Taxonomy" id="34485"/>
    <lineage>
        <taxon>Eukaryota</taxon>
        <taxon>Fungi</taxon>
        <taxon>Fungi incertae sedis</taxon>
        <taxon>Zoopagomycota</taxon>
        <taxon>Entomophthoromycotina</taxon>
        <taxon>Entomophthoromycetes</taxon>
        <taxon>Entomophthorales</taxon>
        <taxon>Entomophthoraceae</taxon>
        <taxon>Entomophthora</taxon>
    </lineage>
</organism>
<reference evidence="1" key="1">
    <citation type="submission" date="2022-04" db="EMBL/GenBank/DDBJ databases">
        <title>Genome of the entomopathogenic fungus Entomophthora muscae.</title>
        <authorList>
            <person name="Elya C."/>
            <person name="Lovett B.R."/>
            <person name="Lee E."/>
            <person name="Macias A.M."/>
            <person name="Hajek A.E."/>
            <person name="De Bivort B.L."/>
            <person name="Kasson M.T."/>
            <person name="De Fine Licht H.H."/>
            <person name="Stajich J.E."/>
        </authorList>
    </citation>
    <scope>NUCLEOTIDE SEQUENCE</scope>
    <source>
        <strain evidence="1">Berkeley</strain>
    </source>
</reference>
<keyword evidence="2" id="KW-1185">Reference proteome</keyword>
<name>A0ACC2TJY2_9FUNG</name>